<keyword evidence="1" id="KW-1133">Transmembrane helix</keyword>
<dbReference type="AlphaFoldDB" id="A0A167IAF9"/>
<evidence type="ECO:0000313" key="3">
    <source>
        <dbReference type="Proteomes" id="UP000076738"/>
    </source>
</evidence>
<reference evidence="2 3" key="1">
    <citation type="journal article" date="2016" name="Mol. Biol. Evol.">
        <title>Comparative Genomics of Early-Diverging Mushroom-Forming Fungi Provides Insights into the Origins of Lignocellulose Decay Capabilities.</title>
        <authorList>
            <person name="Nagy L.G."/>
            <person name="Riley R."/>
            <person name="Tritt A."/>
            <person name="Adam C."/>
            <person name="Daum C."/>
            <person name="Floudas D."/>
            <person name="Sun H."/>
            <person name="Yadav J.S."/>
            <person name="Pangilinan J."/>
            <person name="Larsson K.H."/>
            <person name="Matsuura K."/>
            <person name="Barry K."/>
            <person name="Labutti K."/>
            <person name="Kuo R."/>
            <person name="Ohm R.A."/>
            <person name="Bhattacharya S.S."/>
            <person name="Shirouzu T."/>
            <person name="Yoshinaga Y."/>
            <person name="Martin F.M."/>
            <person name="Grigoriev I.V."/>
            <person name="Hibbett D.S."/>
        </authorList>
    </citation>
    <scope>NUCLEOTIDE SEQUENCE [LARGE SCALE GENOMIC DNA]</scope>
    <source>
        <strain evidence="2 3">TUFC12733</strain>
    </source>
</reference>
<keyword evidence="3" id="KW-1185">Reference proteome</keyword>
<sequence length="147" mass="16831">MKSSLGIFRHALNGARQITPPARCDQRRQGGRVLRTLFWERRMWVGGIGMPFWLCCNIRLLYRSFNNRHRTMALIFSRHTSSPLPVEVITVTLQNFLVISKSACAASHIDNRGSNPRRAMPCGRLLRQRQSHAGPSIDYYSCRDSDS</sequence>
<gene>
    <name evidence="2" type="ORF">CALVIDRAFT_306380</name>
</gene>
<evidence type="ECO:0000256" key="1">
    <source>
        <dbReference type="SAM" id="Phobius"/>
    </source>
</evidence>
<accession>A0A167IAF9</accession>
<organism evidence="2 3">
    <name type="scientific">Calocera viscosa (strain TUFC12733)</name>
    <dbReference type="NCBI Taxonomy" id="1330018"/>
    <lineage>
        <taxon>Eukaryota</taxon>
        <taxon>Fungi</taxon>
        <taxon>Dikarya</taxon>
        <taxon>Basidiomycota</taxon>
        <taxon>Agaricomycotina</taxon>
        <taxon>Dacrymycetes</taxon>
        <taxon>Dacrymycetales</taxon>
        <taxon>Dacrymycetaceae</taxon>
        <taxon>Calocera</taxon>
    </lineage>
</organism>
<proteinExistence type="predicted"/>
<evidence type="ECO:0000313" key="2">
    <source>
        <dbReference type="EMBL" id="KZO92451.1"/>
    </source>
</evidence>
<dbReference type="Proteomes" id="UP000076738">
    <property type="component" value="Unassembled WGS sequence"/>
</dbReference>
<feature type="transmembrane region" description="Helical" evidence="1">
    <location>
        <begin position="43"/>
        <end position="62"/>
    </location>
</feature>
<name>A0A167IAF9_CALVF</name>
<protein>
    <submittedName>
        <fullName evidence="2">Uncharacterized protein</fullName>
    </submittedName>
</protein>
<keyword evidence="1" id="KW-0472">Membrane</keyword>
<dbReference type="EMBL" id="KV417310">
    <property type="protein sequence ID" value="KZO92451.1"/>
    <property type="molecule type" value="Genomic_DNA"/>
</dbReference>
<keyword evidence="1" id="KW-0812">Transmembrane</keyword>